<dbReference type="RefSeq" id="WP_073153431.1">
    <property type="nucleotide sequence ID" value="NZ_FRAG01000090.1"/>
</dbReference>
<protein>
    <recommendedName>
        <fullName evidence="3">Transposase</fullName>
    </recommendedName>
</protein>
<dbReference type="STRING" id="1121301.SAMN02745912_03676"/>
<dbReference type="OrthoDB" id="9808061at2"/>
<name>A0A1M6TG30_PARC5</name>
<keyword evidence="2" id="KW-1185">Reference proteome</keyword>
<dbReference type="EMBL" id="FRAG01000090">
    <property type="protein sequence ID" value="SHK55839.1"/>
    <property type="molecule type" value="Genomic_DNA"/>
</dbReference>
<proteinExistence type="predicted"/>
<evidence type="ECO:0000313" key="2">
    <source>
        <dbReference type="Proteomes" id="UP000184465"/>
    </source>
</evidence>
<evidence type="ECO:0008006" key="3">
    <source>
        <dbReference type="Google" id="ProtNLM"/>
    </source>
</evidence>
<sequence length="97" mass="11481">MSNNDRLIWEKRIKEYKDSGLSGTQWCRENNLSYHPFKYWHYKISDKLRNKEHLKQSRERIAVTTDANSSNSFEHSQTEKAELIYCSLSPSIDIKVG</sequence>
<feature type="non-terminal residue" evidence="1">
    <location>
        <position position="97"/>
    </location>
</feature>
<accession>A0A1M6TG30</accession>
<dbReference type="NCBIfam" id="NF047593">
    <property type="entry name" value="IS66_ISAeme5_TnpA"/>
    <property type="match status" value="1"/>
</dbReference>
<dbReference type="Proteomes" id="UP000184465">
    <property type="component" value="Unassembled WGS sequence"/>
</dbReference>
<dbReference type="AlphaFoldDB" id="A0A1M6TG30"/>
<evidence type="ECO:0000313" key="1">
    <source>
        <dbReference type="EMBL" id="SHK55839.1"/>
    </source>
</evidence>
<reference evidence="1 2" key="1">
    <citation type="submission" date="2016-11" db="EMBL/GenBank/DDBJ databases">
        <authorList>
            <person name="Jaros S."/>
            <person name="Januszkiewicz K."/>
            <person name="Wedrychowicz H."/>
        </authorList>
    </citation>
    <scope>NUCLEOTIDE SEQUENCE [LARGE SCALE GENOMIC DNA]</scope>
    <source>
        <strain evidence="1 2">DSM 15212</strain>
    </source>
</reference>
<gene>
    <name evidence="1" type="ORF">SAMN02745912_03676</name>
</gene>
<organism evidence="1 2">
    <name type="scientific">Paramaledivibacter caminithermalis (strain DSM 15212 / CIP 107654 / DViRD3)</name>
    <name type="common">Clostridium caminithermale</name>
    <dbReference type="NCBI Taxonomy" id="1121301"/>
    <lineage>
        <taxon>Bacteria</taxon>
        <taxon>Bacillati</taxon>
        <taxon>Bacillota</taxon>
        <taxon>Clostridia</taxon>
        <taxon>Peptostreptococcales</taxon>
        <taxon>Caminicellaceae</taxon>
        <taxon>Paramaledivibacter</taxon>
    </lineage>
</organism>